<reference evidence="3" key="1">
    <citation type="submission" date="2016-12" db="EMBL/GenBank/DDBJ databases">
        <authorList>
            <person name="Brunel B."/>
        </authorList>
    </citation>
    <scope>NUCLEOTIDE SEQUENCE [LARGE SCALE GENOMIC DNA]</scope>
</reference>
<evidence type="ECO:0000256" key="1">
    <source>
        <dbReference type="SAM" id="MobiDB-lite"/>
    </source>
</evidence>
<accession>A0A2P9APQ5</accession>
<dbReference type="Proteomes" id="UP000245698">
    <property type="component" value="Unassembled WGS sequence"/>
</dbReference>
<gene>
    <name evidence="2" type="ORF">BQ8482_330197</name>
</gene>
<dbReference type="EMBL" id="FUIG01000041">
    <property type="protein sequence ID" value="SJM33062.1"/>
    <property type="molecule type" value="Genomic_DNA"/>
</dbReference>
<feature type="compositionally biased region" description="Polar residues" evidence="1">
    <location>
        <begin position="1"/>
        <end position="11"/>
    </location>
</feature>
<proteinExistence type="predicted"/>
<keyword evidence="3" id="KW-1185">Reference proteome</keyword>
<evidence type="ECO:0000313" key="3">
    <source>
        <dbReference type="Proteomes" id="UP000245698"/>
    </source>
</evidence>
<evidence type="ECO:0000313" key="2">
    <source>
        <dbReference type="EMBL" id="SJM33062.1"/>
    </source>
</evidence>
<name>A0A2P9APQ5_9HYPH</name>
<feature type="region of interest" description="Disordered" evidence="1">
    <location>
        <begin position="1"/>
        <end position="41"/>
    </location>
</feature>
<protein>
    <submittedName>
        <fullName evidence="2">Uncharacterized protein</fullName>
    </submittedName>
</protein>
<sequence>MSNYFDPTASETMRMPNPMDDRSGWVGPQSNPNYAIGSAAGPAPDGKVFVPGLNTYVDADIAEQLGLMAAQGNSGVPANGAALDPLAVPTGDDPLEHIDVEEMSDEDLEALQDRLEVETSDREPSLSETLDDIAECFTPEAFVDGVETMVETGDFNDTIARLSEATGLDAATATNLLETTVMEATPIASEQIGSERWNSLVYAASKTDDSFARRIVSDVVTGRLDPARLANAYSLWWQSLPDADEV</sequence>
<dbReference type="RefSeq" id="WP_123149861.1">
    <property type="nucleotide sequence ID" value="NZ_FUIG01000041.1"/>
</dbReference>
<organism evidence="2 3">
    <name type="scientific">Mesorhizobium delmotii</name>
    <dbReference type="NCBI Taxonomy" id="1631247"/>
    <lineage>
        <taxon>Bacteria</taxon>
        <taxon>Pseudomonadati</taxon>
        <taxon>Pseudomonadota</taxon>
        <taxon>Alphaproteobacteria</taxon>
        <taxon>Hyphomicrobiales</taxon>
        <taxon>Phyllobacteriaceae</taxon>
        <taxon>Mesorhizobium</taxon>
    </lineage>
</organism>
<dbReference type="AlphaFoldDB" id="A0A2P9APQ5"/>